<evidence type="ECO:0000256" key="1">
    <source>
        <dbReference type="SAM" id="MobiDB-lite"/>
    </source>
</evidence>
<reference evidence="3 4" key="1">
    <citation type="submission" date="2024-06" db="EMBL/GenBank/DDBJ databases">
        <title>The Natural Products Discovery Center: Release of the First 8490 Sequenced Strains for Exploring Actinobacteria Biosynthetic Diversity.</title>
        <authorList>
            <person name="Kalkreuter E."/>
            <person name="Kautsar S.A."/>
            <person name="Yang D."/>
            <person name="Bader C.D."/>
            <person name="Teijaro C.N."/>
            <person name="Fluegel L."/>
            <person name="Davis C.M."/>
            <person name="Simpson J.R."/>
            <person name="Lauterbach L."/>
            <person name="Steele A.D."/>
            <person name="Gui C."/>
            <person name="Meng S."/>
            <person name="Li G."/>
            <person name="Viehrig K."/>
            <person name="Ye F."/>
            <person name="Su P."/>
            <person name="Kiefer A.F."/>
            <person name="Nichols A."/>
            <person name="Cepeda A.J."/>
            <person name="Yan W."/>
            <person name="Fan B."/>
            <person name="Jiang Y."/>
            <person name="Adhikari A."/>
            <person name="Zheng C.-J."/>
            <person name="Schuster L."/>
            <person name="Cowan T.M."/>
            <person name="Smanski M.J."/>
            <person name="Chevrette M.G."/>
            <person name="De Carvalho L.P.S."/>
            <person name="Shen B."/>
        </authorList>
    </citation>
    <scope>NUCLEOTIDE SEQUENCE [LARGE SCALE GENOMIC DNA]</scope>
    <source>
        <strain evidence="3 4">NPDC000634</strain>
    </source>
</reference>
<evidence type="ECO:0000256" key="2">
    <source>
        <dbReference type="SAM" id="Phobius"/>
    </source>
</evidence>
<feature type="region of interest" description="Disordered" evidence="1">
    <location>
        <begin position="1"/>
        <end position="27"/>
    </location>
</feature>
<keyword evidence="2" id="KW-0472">Membrane</keyword>
<dbReference type="EMBL" id="JBEPCU010002261">
    <property type="protein sequence ID" value="MER6985176.1"/>
    <property type="molecule type" value="Genomic_DNA"/>
</dbReference>
<feature type="non-terminal residue" evidence="3">
    <location>
        <position position="80"/>
    </location>
</feature>
<accession>A0ABV1WLW3</accession>
<gene>
    <name evidence="3" type="ORF">ABT317_51640</name>
</gene>
<protein>
    <submittedName>
        <fullName evidence="3">Adenosylcobinamide-GDP ribazoletransferase</fullName>
    </submittedName>
</protein>
<feature type="transmembrane region" description="Helical" evidence="2">
    <location>
        <begin position="30"/>
        <end position="49"/>
    </location>
</feature>
<sequence length="80" mass="7918">MSAPSSPSPPSPSSPSSPSSSAPPPSPTSWIPALHGLRFAFGTLTVLPVRVTRWDRAAARGGMLCAPLAGLVVGVGAAAV</sequence>
<proteinExistence type="predicted"/>
<keyword evidence="2" id="KW-1133">Transmembrane helix</keyword>
<evidence type="ECO:0000313" key="4">
    <source>
        <dbReference type="Proteomes" id="UP001458415"/>
    </source>
</evidence>
<organism evidence="3 4">
    <name type="scientific">Streptomyces carpinensis</name>
    <dbReference type="NCBI Taxonomy" id="66369"/>
    <lineage>
        <taxon>Bacteria</taxon>
        <taxon>Bacillati</taxon>
        <taxon>Actinomycetota</taxon>
        <taxon>Actinomycetes</taxon>
        <taxon>Kitasatosporales</taxon>
        <taxon>Streptomycetaceae</taxon>
        <taxon>Streptomyces</taxon>
    </lineage>
</organism>
<evidence type="ECO:0000313" key="3">
    <source>
        <dbReference type="EMBL" id="MER6985176.1"/>
    </source>
</evidence>
<comment type="caution">
    <text evidence="3">The sequence shown here is derived from an EMBL/GenBank/DDBJ whole genome shotgun (WGS) entry which is preliminary data.</text>
</comment>
<keyword evidence="2" id="KW-0812">Transmembrane</keyword>
<feature type="transmembrane region" description="Helical" evidence="2">
    <location>
        <begin position="61"/>
        <end position="79"/>
    </location>
</feature>
<dbReference type="Proteomes" id="UP001458415">
    <property type="component" value="Unassembled WGS sequence"/>
</dbReference>
<keyword evidence="4" id="KW-1185">Reference proteome</keyword>
<name>A0ABV1WLW3_9ACTN</name>